<keyword evidence="11" id="KW-0511">Multifunctional enzyme</keyword>
<gene>
    <name evidence="20" type="primary">ribD</name>
    <name evidence="20" type="ORF">BN46_0782</name>
    <name evidence="21" type="ORF">HMPREF9719_00719</name>
</gene>
<dbReference type="InterPro" id="IPR016193">
    <property type="entry name" value="Cytidine_deaminase-like"/>
</dbReference>
<proteinExistence type="inferred from homology"/>
<evidence type="ECO:0000313" key="22">
    <source>
        <dbReference type="Proteomes" id="UP000006078"/>
    </source>
</evidence>
<dbReference type="eggNOG" id="COG0117">
    <property type="taxonomic scope" value="Bacteria"/>
</dbReference>
<comment type="pathway">
    <text evidence="3 14">Cofactor biosynthesis; riboflavin biosynthesis; 5-amino-6-(D-ribitylamino)uracil from GTP: step 3/4.</text>
</comment>
<organism evidence="20 23">
    <name type="scientific">Corynebacterium otitidis ATCC 51513</name>
    <dbReference type="NCBI Taxonomy" id="883169"/>
    <lineage>
        <taxon>Bacteria</taxon>
        <taxon>Bacillati</taxon>
        <taxon>Actinomycetota</taxon>
        <taxon>Actinomycetes</taxon>
        <taxon>Mycobacteriales</taxon>
        <taxon>Corynebacteriaceae</taxon>
        <taxon>Corynebacterium</taxon>
    </lineage>
</organism>
<comment type="cofactor">
    <cofactor evidence="14 17">
        <name>Zn(2+)</name>
        <dbReference type="ChEBI" id="CHEBI:29105"/>
    </cofactor>
    <text evidence="14 17">Binds 1 zinc ion.</text>
</comment>
<dbReference type="GO" id="GO:0008703">
    <property type="term" value="F:5-amino-6-(5-phosphoribosylamino)uracil reductase activity"/>
    <property type="evidence" value="ECO:0007669"/>
    <property type="project" value="UniProtKB-EC"/>
</dbReference>
<reference evidence="21 22" key="2">
    <citation type="submission" date="2012-08" db="EMBL/GenBank/DDBJ databases">
        <title>The Genome Sequence of Turicella otitidis ATCC 51513.</title>
        <authorList>
            <consortium name="The Broad Institute Genome Sequencing Platform"/>
            <person name="Earl A."/>
            <person name="Ward D."/>
            <person name="Feldgarden M."/>
            <person name="Gevers D."/>
            <person name="Huys G."/>
            <person name="Walker B."/>
            <person name="Young S.K."/>
            <person name="Zeng Q."/>
            <person name="Gargeya S."/>
            <person name="Fitzgerald M."/>
            <person name="Haas B."/>
            <person name="Abouelleil A."/>
            <person name="Alvarado L."/>
            <person name="Arachchi H.M."/>
            <person name="Berlin A.M."/>
            <person name="Chapman S.B."/>
            <person name="Goldberg J."/>
            <person name="Griggs A."/>
            <person name="Gujja S."/>
            <person name="Hansen M."/>
            <person name="Howarth C."/>
            <person name="Imamovic A."/>
            <person name="Larimer J."/>
            <person name="McCowen C."/>
            <person name="Montmayeur A."/>
            <person name="Murphy C."/>
            <person name="Neiman D."/>
            <person name="Pearson M."/>
            <person name="Priest M."/>
            <person name="Roberts A."/>
            <person name="Saif S."/>
            <person name="Shea T."/>
            <person name="Sisk P."/>
            <person name="Sykes S."/>
            <person name="Wortman J."/>
            <person name="Nusbaum C."/>
            <person name="Birren B."/>
        </authorList>
    </citation>
    <scope>NUCLEOTIDE SEQUENCE [LARGE SCALE GENOMIC DNA]</scope>
    <source>
        <strain evidence="21 22">ATCC 51513</strain>
    </source>
</reference>
<feature type="binding site" evidence="16">
    <location>
        <position position="211"/>
    </location>
    <ligand>
        <name>substrate</name>
    </ligand>
</feature>
<dbReference type="InterPro" id="IPR004794">
    <property type="entry name" value="Eubact_RibD"/>
</dbReference>
<evidence type="ECO:0000256" key="8">
    <source>
        <dbReference type="ARBA" id="ARBA00022833"/>
    </source>
</evidence>
<feature type="binding site" evidence="16">
    <location>
        <position position="208"/>
    </location>
    <ligand>
        <name>substrate</name>
    </ligand>
</feature>
<dbReference type="InterPro" id="IPR050765">
    <property type="entry name" value="Riboflavin_Biosynth_HTPR"/>
</dbReference>
<dbReference type="STRING" id="29321.AAV33_00005"/>
<reference evidence="20 23" key="1">
    <citation type="journal article" date="2012" name="J. Bacteriol.">
        <title>Draft Genome Sequence of Turicella otitidis ATCC 51513, Isolated from Middle Ear Fluid from a Child with Otitis Media.</title>
        <authorList>
            <person name="Brinkrolf K."/>
            <person name="Schneider J."/>
            <person name="Knecht M."/>
            <person name="Ruckert C."/>
            <person name="Tauch A."/>
        </authorList>
    </citation>
    <scope>NUCLEOTIDE SEQUENCE [LARGE SCALE GENOMIC DNA]</scope>
    <source>
        <strain evidence="20 23">ATCC 51513</strain>
    </source>
</reference>
<dbReference type="PANTHER" id="PTHR38011:SF7">
    <property type="entry name" value="2,5-DIAMINO-6-RIBOSYLAMINO-4(3H)-PYRIMIDINONE 5'-PHOSPHATE REDUCTASE"/>
    <property type="match status" value="1"/>
</dbReference>
<feature type="binding site" evidence="17">
    <location>
        <position position="83"/>
    </location>
    <ligand>
        <name>Zn(2+)</name>
        <dbReference type="ChEBI" id="CHEBI:29105"/>
        <note>catalytic</note>
    </ligand>
</feature>
<dbReference type="EC" id="3.5.4.26" evidence="14"/>
<feature type="binding site" evidence="16">
    <location>
        <position position="158"/>
    </location>
    <ligand>
        <name>NADP(+)</name>
        <dbReference type="ChEBI" id="CHEBI:58349"/>
    </ligand>
</feature>
<dbReference type="HOGENOM" id="CLU_036590_1_0_11"/>
<comment type="function">
    <text evidence="1 14">Converts 2,5-diamino-6-(ribosylamino)-4(3h)-pyrimidinone 5'-phosphate into 5-amino-6-(ribosylamino)-2,4(1h,3h)-pyrimidinedione 5'-phosphate.</text>
</comment>
<feature type="region of interest" description="Disordered" evidence="18">
    <location>
        <begin position="16"/>
        <end position="37"/>
    </location>
</feature>
<dbReference type="CDD" id="cd01284">
    <property type="entry name" value="Riboflavin_deaminase-reductase"/>
    <property type="match status" value="1"/>
</dbReference>
<keyword evidence="6 14" id="KW-0686">Riboflavin biosynthesis</keyword>
<feature type="binding site" evidence="17">
    <location>
        <position position="58"/>
    </location>
    <ligand>
        <name>Zn(2+)</name>
        <dbReference type="ChEBI" id="CHEBI:29105"/>
        <note>catalytic</note>
    </ligand>
</feature>
<dbReference type="SUPFAM" id="SSF53927">
    <property type="entry name" value="Cytidine deaminase-like"/>
    <property type="match status" value="1"/>
</dbReference>
<comment type="similarity">
    <text evidence="5 14">In the C-terminal section; belongs to the HTP reductase family.</text>
</comment>
<dbReference type="PROSITE" id="PS00903">
    <property type="entry name" value="CYT_DCMP_DEAMINASES_1"/>
    <property type="match status" value="1"/>
</dbReference>
<feature type="binding site" evidence="16">
    <location>
        <position position="268"/>
    </location>
    <ligand>
        <name>substrate</name>
    </ligand>
</feature>
<evidence type="ECO:0000256" key="9">
    <source>
        <dbReference type="ARBA" id="ARBA00022857"/>
    </source>
</evidence>
<comment type="pathway">
    <text evidence="2 14">Cofactor biosynthesis; riboflavin biosynthesis; 5-amino-6-(D-ribitylamino)uracil from GTP: step 2/4.</text>
</comment>
<feature type="binding site" evidence="17">
    <location>
        <position position="92"/>
    </location>
    <ligand>
        <name>Zn(2+)</name>
        <dbReference type="ChEBI" id="CHEBI:29105"/>
        <note>catalytic</note>
    </ligand>
</feature>
<evidence type="ECO:0000256" key="11">
    <source>
        <dbReference type="ARBA" id="ARBA00023268"/>
    </source>
</evidence>
<comment type="similarity">
    <text evidence="4 14">In the N-terminal section; belongs to the cytidine and deoxycytidylate deaminase family.</text>
</comment>
<dbReference type="PIRSF" id="PIRSF006769">
    <property type="entry name" value="RibD"/>
    <property type="match status" value="1"/>
</dbReference>
<comment type="catalytic activity">
    <reaction evidence="12 14">
        <text>5-amino-6-(5-phospho-D-ribitylamino)uracil + NADP(+) = 5-amino-6-(5-phospho-D-ribosylamino)uracil + NADPH + H(+)</text>
        <dbReference type="Rhea" id="RHEA:17845"/>
        <dbReference type="ChEBI" id="CHEBI:15378"/>
        <dbReference type="ChEBI" id="CHEBI:57783"/>
        <dbReference type="ChEBI" id="CHEBI:58349"/>
        <dbReference type="ChEBI" id="CHEBI:58421"/>
        <dbReference type="ChEBI" id="CHEBI:58453"/>
        <dbReference type="EC" id="1.1.1.193"/>
    </reaction>
</comment>
<evidence type="ECO:0000256" key="18">
    <source>
        <dbReference type="SAM" id="MobiDB-lite"/>
    </source>
</evidence>
<feature type="binding site" evidence="16">
    <location>
        <position position="172"/>
    </location>
    <ligand>
        <name>substrate</name>
    </ligand>
</feature>
<dbReference type="eggNOG" id="COG1985">
    <property type="taxonomic scope" value="Bacteria"/>
</dbReference>
<evidence type="ECO:0000313" key="23">
    <source>
        <dbReference type="Proteomes" id="UP000011016"/>
    </source>
</evidence>
<evidence type="ECO:0000256" key="2">
    <source>
        <dbReference type="ARBA" id="ARBA00004882"/>
    </source>
</evidence>
<dbReference type="EMBL" id="CAJZ01000112">
    <property type="protein sequence ID" value="CCI83514.1"/>
    <property type="molecule type" value="Genomic_DNA"/>
</dbReference>
<dbReference type="EC" id="1.1.1.193" evidence="14"/>
<evidence type="ECO:0000256" key="16">
    <source>
        <dbReference type="PIRSR" id="PIRSR006769-2"/>
    </source>
</evidence>
<dbReference type="Gene3D" id="3.40.430.10">
    <property type="entry name" value="Dihydrofolate Reductase, subunit A"/>
    <property type="match status" value="2"/>
</dbReference>
<dbReference type="GO" id="GO:0008835">
    <property type="term" value="F:diaminohydroxyphosphoribosylaminopyrimidine deaminase activity"/>
    <property type="evidence" value="ECO:0007669"/>
    <property type="project" value="UniProtKB-EC"/>
</dbReference>
<dbReference type="PROSITE" id="PS51747">
    <property type="entry name" value="CYT_DCMP_DEAMINASES_2"/>
    <property type="match status" value="1"/>
</dbReference>
<evidence type="ECO:0000256" key="13">
    <source>
        <dbReference type="ARBA" id="ARBA00049886"/>
    </source>
</evidence>
<keyword evidence="7 14" id="KW-0479">Metal-binding</keyword>
<dbReference type="Pfam" id="PF01872">
    <property type="entry name" value="RibD_C"/>
    <property type="match status" value="1"/>
</dbReference>
<evidence type="ECO:0000256" key="10">
    <source>
        <dbReference type="ARBA" id="ARBA00023002"/>
    </source>
</evidence>
<feature type="binding site" evidence="16">
    <location>
        <position position="200"/>
    </location>
    <ligand>
        <name>NADP(+)</name>
        <dbReference type="ChEBI" id="CHEBI:58349"/>
    </ligand>
</feature>
<evidence type="ECO:0000256" key="4">
    <source>
        <dbReference type="ARBA" id="ARBA00005259"/>
    </source>
</evidence>
<evidence type="ECO:0000256" key="5">
    <source>
        <dbReference type="ARBA" id="ARBA00007417"/>
    </source>
</evidence>
<evidence type="ECO:0000256" key="17">
    <source>
        <dbReference type="PIRSR" id="PIRSR006769-3"/>
    </source>
</evidence>
<evidence type="ECO:0000259" key="19">
    <source>
        <dbReference type="PROSITE" id="PS51747"/>
    </source>
</evidence>
<dbReference type="Proteomes" id="UP000006078">
    <property type="component" value="Unassembled WGS sequence"/>
</dbReference>
<dbReference type="PATRIC" id="fig|883169.3.peg.688"/>
<dbReference type="NCBIfam" id="TIGR00326">
    <property type="entry name" value="eubact_ribD"/>
    <property type="match status" value="1"/>
</dbReference>
<evidence type="ECO:0000313" key="20">
    <source>
        <dbReference type="EMBL" id="CCI83514.1"/>
    </source>
</evidence>
<accession>I7LBZ4</accession>
<dbReference type="SUPFAM" id="SSF53597">
    <property type="entry name" value="Dihydrofolate reductase-like"/>
    <property type="match status" value="1"/>
</dbReference>
<dbReference type="UniPathway" id="UPA00275">
    <property type="reaction ID" value="UER00401"/>
</dbReference>
<dbReference type="EMBL" id="AHAE01000033">
    <property type="protein sequence ID" value="EJZ82348.1"/>
    <property type="molecule type" value="Genomic_DNA"/>
</dbReference>
<keyword evidence="22" id="KW-1185">Reference proteome</keyword>
<keyword evidence="9 14" id="KW-0521">NADP</keyword>
<dbReference type="Pfam" id="PF00383">
    <property type="entry name" value="dCMP_cyt_deam_1"/>
    <property type="match status" value="1"/>
</dbReference>
<dbReference type="PANTHER" id="PTHR38011">
    <property type="entry name" value="DIHYDROFOLATE REDUCTASE FAMILY PROTEIN (AFU_ORTHOLOGUE AFUA_8G06820)"/>
    <property type="match status" value="1"/>
</dbReference>
<evidence type="ECO:0000313" key="21">
    <source>
        <dbReference type="EMBL" id="EJZ82348.1"/>
    </source>
</evidence>
<feature type="binding site" evidence="16">
    <location>
        <position position="204"/>
    </location>
    <ligand>
        <name>NADP(+)</name>
        <dbReference type="ChEBI" id="CHEBI:58349"/>
    </ligand>
</feature>
<dbReference type="Proteomes" id="UP000011016">
    <property type="component" value="Unassembled WGS sequence"/>
</dbReference>
<name>I7LBZ4_9CORY</name>
<evidence type="ECO:0000256" key="6">
    <source>
        <dbReference type="ARBA" id="ARBA00022619"/>
    </source>
</evidence>
<feature type="domain" description="CMP/dCMP-type deaminase" evidence="19">
    <location>
        <begin position="8"/>
        <end position="130"/>
    </location>
</feature>
<evidence type="ECO:0000256" key="7">
    <source>
        <dbReference type="ARBA" id="ARBA00022723"/>
    </source>
</evidence>
<dbReference type="InterPro" id="IPR002125">
    <property type="entry name" value="CMP_dCMP_dom"/>
</dbReference>
<feature type="binding site" evidence="16">
    <location>
        <begin position="270"/>
        <end position="276"/>
    </location>
    <ligand>
        <name>NADP(+)</name>
        <dbReference type="ChEBI" id="CHEBI:58349"/>
    </ligand>
</feature>
<keyword evidence="8 14" id="KW-0862">Zinc</keyword>
<evidence type="ECO:0000256" key="14">
    <source>
        <dbReference type="PIRNR" id="PIRNR006769"/>
    </source>
</evidence>
<dbReference type="GO" id="GO:0009231">
    <property type="term" value="P:riboflavin biosynthetic process"/>
    <property type="evidence" value="ECO:0007669"/>
    <property type="project" value="UniProtKB-UniPathway"/>
</dbReference>
<evidence type="ECO:0000256" key="12">
    <source>
        <dbReference type="ARBA" id="ARBA00049861"/>
    </source>
</evidence>
<dbReference type="Gene3D" id="3.40.140.10">
    <property type="entry name" value="Cytidine Deaminase, domain 2"/>
    <property type="match status" value="1"/>
</dbReference>
<keyword evidence="14" id="KW-0378">Hydrolase</keyword>
<dbReference type="AlphaFoldDB" id="I7LBZ4"/>
<dbReference type="OrthoDB" id="9800865at2"/>
<protein>
    <recommendedName>
        <fullName evidence="14">Riboflavin biosynthesis protein RibD</fullName>
    </recommendedName>
    <domain>
        <recommendedName>
            <fullName evidence="14">Diaminohydroxyphosphoribosylaminopyrimidine deaminase</fullName>
            <shortName evidence="14">DRAP deaminase</shortName>
            <ecNumber evidence="14">3.5.4.26</ecNumber>
        </recommendedName>
        <alternativeName>
            <fullName evidence="14">Riboflavin-specific deaminase</fullName>
        </alternativeName>
    </domain>
    <domain>
        <recommendedName>
            <fullName evidence="14">5-amino-6-(5-phosphoribosylamino)uracil reductase</fullName>
            <ecNumber evidence="14">1.1.1.193</ecNumber>
        </recommendedName>
        <alternativeName>
            <fullName evidence="14">HTP reductase</fullName>
        </alternativeName>
    </domain>
</protein>
<sequence length="336" mass="35079">MAGYDLSPAEERALHAAEAAAEGARGTTSPNPPVGAAILDADGRLAGVGATHPPGGPHAEVAALSEAGDRARGGTAVVTLEPCNHTGRTGPCAEALLEAGIARVLFAQPEPTGLAGGGADFLRSRGIEAACLHRDVPALRPWLVSARLGRPHVTAKWAQSLDGFARDHAGKSQWITGERARAFVHEDREKRDAIVVGTGTALADDPSLTARRPDGSLRSRQPRRVVVGRRGLDGVAGNLHRLGFEQHSTIDEALSSLWESGARDVLVEGGPTLIGGFLSRWLVDAVQAYIAPALLIDGLGAVAGLSAPDLGEETRLRLHSATPLGDDLLVEYRAER</sequence>
<feature type="binding site" evidence="16">
    <location>
        <position position="188"/>
    </location>
    <ligand>
        <name>substrate</name>
    </ligand>
</feature>
<evidence type="ECO:0000256" key="3">
    <source>
        <dbReference type="ARBA" id="ARBA00004910"/>
    </source>
</evidence>
<comment type="caution">
    <text evidence="20">The sequence shown here is derived from an EMBL/GenBank/DDBJ whole genome shotgun (WGS) entry which is preliminary data.</text>
</comment>
<dbReference type="RefSeq" id="WP_004600609.1">
    <property type="nucleotide sequence ID" value="NZ_HF541866.1"/>
</dbReference>
<dbReference type="InterPro" id="IPR002734">
    <property type="entry name" value="RibDG_C"/>
</dbReference>
<dbReference type="InterPro" id="IPR016192">
    <property type="entry name" value="APOBEC/CMP_deaminase_Zn-bd"/>
</dbReference>
<keyword evidence="10 14" id="KW-0560">Oxidoreductase</keyword>
<evidence type="ECO:0000256" key="1">
    <source>
        <dbReference type="ARBA" id="ARBA00002151"/>
    </source>
</evidence>
<dbReference type="GO" id="GO:0008270">
    <property type="term" value="F:zinc ion binding"/>
    <property type="evidence" value="ECO:0007669"/>
    <property type="project" value="InterPro"/>
</dbReference>
<dbReference type="InterPro" id="IPR024072">
    <property type="entry name" value="DHFR-like_dom_sf"/>
</dbReference>
<comment type="catalytic activity">
    <reaction evidence="13 14">
        <text>2,5-diamino-6-hydroxy-4-(5-phosphoribosylamino)-pyrimidine + H2O + H(+) = 5-amino-6-(5-phospho-D-ribosylamino)uracil + NH4(+)</text>
        <dbReference type="Rhea" id="RHEA:21868"/>
        <dbReference type="ChEBI" id="CHEBI:15377"/>
        <dbReference type="ChEBI" id="CHEBI:15378"/>
        <dbReference type="ChEBI" id="CHEBI:28938"/>
        <dbReference type="ChEBI" id="CHEBI:58453"/>
        <dbReference type="ChEBI" id="CHEBI:58614"/>
        <dbReference type="EC" id="3.5.4.26"/>
    </reaction>
</comment>
<feature type="binding site" evidence="16">
    <location>
        <position position="174"/>
    </location>
    <ligand>
        <name>NADP(+)</name>
        <dbReference type="ChEBI" id="CHEBI:58349"/>
    </ligand>
</feature>
<evidence type="ECO:0000256" key="15">
    <source>
        <dbReference type="PIRSR" id="PIRSR006769-1"/>
    </source>
</evidence>
<feature type="active site" description="Proton donor" evidence="15">
    <location>
        <position position="60"/>
    </location>
</feature>